<keyword evidence="2" id="KW-1185">Reference proteome</keyword>
<dbReference type="SUPFAM" id="SSF89562">
    <property type="entry name" value="RraA-like"/>
    <property type="match status" value="1"/>
</dbReference>
<accession>A0A8H9LDE8</accession>
<dbReference type="Gene3D" id="3.50.30.40">
    <property type="entry name" value="Ribonuclease E inhibitor RraA/RraA-like"/>
    <property type="match status" value="1"/>
</dbReference>
<dbReference type="AlphaFoldDB" id="A0A8H9LDE8"/>
<dbReference type="Proteomes" id="UP000600547">
    <property type="component" value="Unassembled WGS sequence"/>
</dbReference>
<evidence type="ECO:0000313" key="1">
    <source>
        <dbReference type="EMBL" id="GGM60322.1"/>
    </source>
</evidence>
<organism evidence="1 2">
    <name type="scientific">Deinococcus arenae</name>
    <dbReference type="NCBI Taxonomy" id="1452751"/>
    <lineage>
        <taxon>Bacteria</taxon>
        <taxon>Thermotogati</taxon>
        <taxon>Deinococcota</taxon>
        <taxon>Deinococci</taxon>
        <taxon>Deinococcales</taxon>
        <taxon>Deinococcaceae</taxon>
        <taxon>Deinococcus</taxon>
    </lineage>
</organism>
<gene>
    <name evidence="1" type="ORF">GCM10008956_39980</name>
</gene>
<comment type="caution">
    <text evidence="1">The sequence shown here is derived from an EMBL/GenBank/DDBJ whole genome shotgun (WGS) entry which is preliminary data.</text>
</comment>
<evidence type="ECO:0000313" key="2">
    <source>
        <dbReference type="Proteomes" id="UP000600547"/>
    </source>
</evidence>
<reference evidence="2" key="1">
    <citation type="journal article" date="2019" name="Int. J. Syst. Evol. Microbiol.">
        <title>The Global Catalogue of Microorganisms (GCM) 10K type strain sequencing project: providing services to taxonomists for standard genome sequencing and annotation.</title>
        <authorList>
            <consortium name="The Broad Institute Genomics Platform"/>
            <consortium name="The Broad Institute Genome Sequencing Center for Infectious Disease"/>
            <person name="Wu L."/>
            <person name="Ma J."/>
        </authorList>
    </citation>
    <scope>NUCLEOTIDE SEQUENCE [LARGE SCALE GENOMIC DNA]</scope>
    <source>
        <strain evidence="2">JCM 31047</strain>
    </source>
</reference>
<dbReference type="EMBL" id="BMQG01000036">
    <property type="protein sequence ID" value="GGM60322.1"/>
    <property type="molecule type" value="Genomic_DNA"/>
</dbReference>
<name>A0A8H9LDE8_9DEIO</name>
<protein>
    <submittedName>
        <fullName evidence="1">Uncharacterized protein</fullName>
    </submittedName>
</protein>
<dbReference type="InterPro" id="IPR036704">
    <property type="entry name" value="RraA/RraA-like_sf"/>
</dbReference>
<proteinExistence type="predicted"/>
<sequence length="56" mass="6264">MVCTNADGQVVREGNWIIADEDGVFYWPAGEVPEFLQRAEAKRAQDEARLARLLTG</sequence>